<feature type="region of interest" description="Disordered" evidence="3">
    <location>
        <begin position="678"/>
        <end position="1044"/>
    </location>
</feature>
<proteinExistence type="inferred from homology"/>
<feature type="coiled-coil region" evidence="2">
    <location>
        <begin position="19"/>
        <end position="46"/>
    </location>
</feature>
<accession>A0A445LX04</accession>
<sequence length="1064" mass="116581">MLHRSFKPAKCKTTLKLAVSRIKLLKNKREAQIKQLKRELAQLLESGQDRTARIRVEHVVREEKTMAAYDLVEIYCELIAARLPMIESQKNCPIDLKEAVSSVIFASPRCSDLPELMDVKKQITSKYGKEFVSAAIELRPDCGVNRMLVEKLSAKAPDGPTKIKILAAIAEEHNIKWEPKSLGENDVKSSQDFLVGPSTSEKVAYAEPSQIHVPPAHDEKGPSNLHAPSQVKPVHHSSTNSYEQTASGAARKDQSTTSGVSNSEVGSSGTGSQETKFQDSYSGNNSSFPMNRQNWSMEFKDAASAAEAAAESAERASMAARAAAELSNRENMTRQYSSGSHSSSRSGLRDERSQEYTFHDDKNLSTSPVDASFHRSSSGMHNEQITATEQDNLVGPPNEYYRNSHENVVRHAQSASLMPGSVFNDDKPFTDGSQMADIYQHNNSFGQKSSDLPEMSIKTQAGRSEEDFVTDLYDDSDLNAENNYHFGDARTNRQSSKVSSSHFITPTDDHNDNLDLDDWNTRNKAVEDPFVTDEVNTQRNNMETSSYNDTTVVFDDSGSEDDDHKFDVDKKYNGEGSSLFVSSPASKSQVDPFENTNSLAYGQNIDEKVTSSGTQSHFSVVSERLTSAVSSEKEDLPSVTFDDSDDPGSDSDMNFVNKSKVSGLSDYGKFFLDPIASHGVPGSSSRNEKNVGTDRKSWLSPLSVDSDTVEEHFERRVDTTTVSEKNLGYDDLPASQPPTKERSSILGLDLEANNDTETLEEYHKESGKELSYGTLKGGLRNKGFKRPPYIKNTLDDVSSSLGDTSVQNEGSLPTARTSIGSDARVQDKYTREVSRGNRNVGLGAHKIPSDSDSYRVVANSQETLASTNEPRIQKEQREVKKKSSSRASVTYFGSDNSDSEDELTKQNSPSLARPISGISRRTSASSKAATGLSSRDAPLSKASVTSAATLGWKSSRTSYESNNQNASTIMKSSENGTGSKPGSAKNKASEQISEPNRSLDGEISKSSARVQPFSSPKTVIQDNEEAQEVDGDTSSKQKVGHVHPKLPDYDSFAAHFLSLKKGRQ</sequence>
<dbReference type="PANTHER" id="PTHR12161:SF13">
    <property type="entry name" value="REGULATOR OF VPS4 ACTIVITY IN THE MVB PATHWAY PROTEIN"/>
    <property type="match status" value="1"/>
</dbReference>
<feature type="compositionally biased region" description="Polar residues" evidence="3">
    <location>
        <begin position="795"/>
        <end position="820"/>
    </location>
</feature>
<feature type="compositionally biased region" description="Polar residues" evidence="3">
    <location>
        <begin position="942"/>
        <end position="980"/>
    </location>
</feature>
<evidence type="ECO:0000313" key="4">
    <source>
        <dbReference type="EMBL" id="RZC27796.1"/>
    </source>
</evidence>
<evidence type="ECO:0000256" key="1">
    <source>
        <dbReference type="ARBA" id="ARBA00005536"/>
    </source>
</evidence>
<dbReference type="PANTHER" id="PTHR12161">
    <property type="entry name" value="IST1 FAMILY MEMBER"/>
    <property type="match status" value="1"/>
</dbReference>
<feature type="compositionally biased region" description="Basic and acidic residues" evidence="3">
    <location>
        <begin position="686"/>
        <end position="697"/>
    </location>
</feature>
<dbReference type="InterPro" id="IPR042277">
    <property type="entry name" value="IST1-like"/>
</dbReference>
<feature type="compositionally biased region" description="Low complexity" evidence="3">
    <location>
        <begin position="337"/>
        <end position="346"/>
    </location>
</feature>
<evidence type="ECO:0000256" key="3">
    <source>
        <dbReference type="SAM" id="MobiDB-lite"/>
    </source>
</evidence>
<dbReference type="EMBL" id="QZWG01000001">
    <property type="protein sequence ID" value="RZC27796.1"/>
    <property type="molecule type" value="Genomic_DNA"/>
</dbReference>
<feature type="compositionally biased region" description="Polar residues" evidence="3">
    <location>
        <begin position="885"/>
        <end position="896"/>
    </location>
</feature>
<dbReference type="Gene3D" id="1.20.1260.60">
    <property type="entry name" value="Vacuolar protein sorting-associated protein Ist1"/>
    <property type="match status" value="1"/>
</dbReference>
<gene>
    <name evidence="4" type="ORF">D0Y65_000042</name>
</gene>
<feature type="region of interest" description="Disordered" evidence="3">
    <location>
        <begin position="212"/>
        <end position="289"/>
    </location>
</feature>
<feature type="compositionally biased region" description="Basic and acidic residues" evidence="3">
    <location>
        <begin position="709"/>
        <end position="718"/>
    </location>
</feature>
<feature type="compositionally biased region" description="Basic and acidic residues" evidence="3">
    <location>
        <begin position="824"/>
        <end position="835"/>
    </location>
</feature>
<dbReference type="Gramene" id="XM_028370393.1">
    <property type="protein sequence ID" value="XP_028226194.1"/>
    <property type="gene ID" value="LOC114407325"/>
</dbReference>
<name>A0A445LX04_GLYSO</name>
<feature type="compositionally biased region" description="Polar residues" evidence="3">
    <location>
        <begin position="858"/>
        <end position="870"/>
    </location>
</feature>
<comment type="similarity">
    <text evidence="1">Belongs to the IST1 family.</text>
</comment>
<feature type="compositionally biased region" description="Polar residues" evidence="3">
    <location>
        <begin position="236"/>
        <end position="247"/>
    </location>
</feature>
<dbReference type="InterPro" id="IPR005061">
    <property type="entry name" value="Ist1"/>
</dbReference>
<dbReference type="Gramene" id="XM_028370386.1">
    <property type="protein sequence ID" value="XP_028226187.1"/>
    <property type="gene ID" value="LOC114407325"/>
</dbReference>
<feature type="region of interest" description="Disordered" evidence="3">
    <location>
        <begin position="541"/>
        <end position="569"/>
    </location>
</feature>
<dbReference type="FunFam" id="1.20.1260.60:FF:000003">
    <property type="entry name" value="IST1-like protein isoform A"/>
    <property type="match status" value="1"/>
</dbReference>
<feature type="compositionally biased region" description="Polar residues" evidence="3">
    <location>
        <begin position="1004"/>
        <end position="1021"/>
    </location>
</feature>
<feature type="region of interest" description="Disordered" evidence="3">
    <location>
        <begin position="627"/>
        <end position="651"/>
    </location>
</feature>
<evidence type="ECO:0000256" key="2">
    <source>
        <dbReference type="SAM" id="Coils"/>
    </source>
</evidence>
<reference evidence="4 5" key="1">
    <citation type="submission" date="2018-09" db="EMBL/GenBank/DDBJ databases">
        <title>A high-quality reference genome of wild soybean provides a powerful tool to mine soybean genomes.</title>
        <authorList>
            <person name="Xie M."/>
            <person name="Chung C.Y.L."/>
            <person name="Li M.-W."/>
            <person name="Wong F.-L."/>
            <person name="Chan T.-F."/>
            <person name="Lam H.-M."/>
        </authorList>
    </citation>
    <scope>NUCLEOTIDE SEQUENCE [LARGE SCALE GENOMIC DNA]</scope>
    <source>
        <strain evidence="5">cv. W05</strain>
        <tissue evidence="4">Hypocotyl of etiolated seedlings</tissue>
    </source>
</reference>
<dbReference type="AlphaFoldDB" id="A0A445LX04"/>
<feature type="compositionally biased region" description="Polar residues" evidence="3">
    <location>
        <begin position="541"/>
        <end position="551"/>
    </location>
</feature>
<dbReference type="GO" id="GO:0015031">
    <property type="term" value="P:protein transport"/>
    <property type="evidence" value="ECO:0007669"/>
    <property type="project" value="InterPro"/>
</dbReference>
<keyword evidence="2" id="KW-0175">Coiled coil</keyword>
<dbReference type="Pfam" id="PF03398">
    <property type="entry name" value="Ist1"/>
    <property type="match status" value="1"/>
</dbReference>
<dbReference type="Proteomes" id="UP000289340">
    <property type="component" value="Chromosome 1"/>
</dbReference>
<feature type="region of interest" description="Disordered" evidence="3">
    <location>
        <begin position="321"/>
        <end position="355"/>
    </location>
</feature>
<feature type="compositionally biased region" description="Low complexity" evidence="3">
    <location>
        <begin position="255"/>
        <end position="272"/>
    </location>
</feature>
<feature type="compositionally biased region" description="Low complexity" evidence="3">
    <location>
        <begin position="919"/>
        <end position="930"/>
    </location>
</feature>
<comment type="caution">
    <text evidence="4">The sequence shown here is derived from an EMBL/GenBank/DDBJ whole genome shotgun (WGS) entry which is preliminary data.</text>
</comment>
<feature type="compositionally biased region" description="Polar residues" evidence="3">
    <location>
        <begin position="273"/>
        <end position="289"/>
    </location>
</feature>
<evidence type="ECO:0000313" key="5">
    <source>
        <dbReference type="Proteomes" id="UP000289340"/>
    </source>
</evidence>
<protein>
    <submittedName>
        <fullName evidence="4">IST1-like protein isoform A</fullName>
    </submittedName>
</protein>
<organism evidence="4 5">
    <name type="scientific">Glycine soja</name>
    <name type="common">Wild soybean</name>
    <dbReference type="NCBI Taxonomy" id="3848"/>
    <lineage>
        <taxon>Eukaryota</taxon>
        <taxon>Viridiplantae</taxon>
        <taxon>Streptophyta</taxon>
        <taxon>Embryophyta</taxon>
        <taxon>Tracheophyta</taxon>
        <taxon>Spermatophyta</taxon>
        <taxon>Magnoliopsida</taxon>
        <taxon>eudicotyledons</taxon>
        <taxon>Gunneridae</taxon>
        <taxon>Pentapetalae</taxon>
        <taxon>rosids</taxon>
        <taxon>fabids</taxon>
        <taxon>Fabales</taxon>
        <taxon>Fabaceae</taxon>
        <taxon>Papilionoideae</taxon>
        <taxon>50 kb inversion clade</taxon>
        <taxon>NPAAA clade</taxon>
        <taxon>indigoferoid/millettioid clade</taxon>
        <taxon>Phaseoleae</taxon>
        <taxon>Glycine</taxon>
        <taxon>Glycine subgen. Soja</taxon>
    </lineage>
</organism>
<feature type="compositionally biased region" description="Acidic residues" evidence="3">
    <location>
        <begin position="1022"/>
        <end position="1031"/>
    </location>
</feature>
<keyword evidence="5" id="KW-1185">Reference proteome</keyword>